<evidence type="ECO:0000313" key="3">
    <source>
        <dbReference type="EMBL" id="KAG8374594.1"/>
    </source>
</evidence>
<accession>A0AAV6WV71</accession>
<name>A0AAV6WV71_9LAMI</name>
<dbReference type="Proteomes" id="UP000826271">
    <property type="component" value="Unassembled WGS sequence"/>
</dbReference>
<dbReference type="AlphaFoldDB" id="A0AAV6WV71"/>
<protein>
    <submittedName>
        <fullName evidence="3">Uncharacterized protein</fullName>
    </submittedName>
</protein>
<proteinExistence type="predicted"/>
<dbReference type="PANTHER" id="PTHR33623:SF4">
    <property type="entry name" value="DUF4378 DOMAIN-CONTAINING PROTEIN"/>
    <property type="match status" value="1"/>
</dbReference>
<evidence type="ECO:0000256" key="1">
    <source>
        <dbReference type="SAM" id="Coils"/>
    </source>
</evidence>
<dbReference type="EMBL" id="WHWC01000010">
    <property type="protein sequence ID" value="KAG8374594.1"/>
    <property type="molecule type" value="Genomic_DNA"/>
</dbReference>
<keyword evidence="1" id="KW-0175">Coiled coil</keyword>
<evidence type="ECO:0000256" key="2">
    <source>
        <dbReference type="SAM" id="MobiDB-lite"/>
    </source>
</evidence>
<feature type="compositionally biased region" description="Acidic residues" evidence="2">
    <location>
        <begin position="52"/>
        <end position="65"/>
    </location>
</feature>
<dbReference type="PANTHER" id="PTHR33623">
    <property type="entry name" value="OS04G0572500 PROTEIN"/>
    <property type="match status" value="1"/>
</dbReference>
<sequence>MMKIQKFESLAQLEPLNLSKRFSSLQDSYNEPTKSPNEPRSPTSTDEQFVSDIEEQQEEEEEEDETGQKALELLHQTMDTFPSYNGLKPNSDKLLLDFFSEKITDGSLKSEKEWSFDEELLEEAEDWINRRKTQELFLEWNVHKNRQVYIRDMEKRREWKNLDEEHKEVVLELESEVFGALLDEILLDISAMCGGEGSLGGQELRLCTAEQVACTSEGSQHRKDGWRNYRRRSGSKKKPWDERRYLETSAAGKTRQPLRCPAMANKISRAEMLEEENDKLRRENLHLIQEVNELRAYILTFEGTHWLDRDRDIWLLRQEVNQAKAKMNRLEENGRLMRKNSHLNQGEAISFQDHVQLETLDTESSS</sequence>
<feature type="compositionally biased region" description="Polar residues" evidence="2">
    <location>
        <begin position="22"/>
        <end position="48"/>
    </location>
</feature>
<evidence type="ECO:0000313" key="4">
    <source>
        <dbReference type="Proteomes" id="UP000826271"/>
    </source>
</evidence>
<keyword evidence="4" id="KW-1185">Reference proteome</keyword>
<organism evidence="3 4">
    <name type="scientific">Buddleja alternifolia</name>
    <dbReference type="NCBI Taxonomy" id="168488"/>
    <lineage>
        <taxon>Eukaryota</taxon>
        <taxon>Viridiplantae</taxon>
        <taxon>Streptophyta</taxon>
        <taxon>Embryophyta</taxon>
        <taxon>Tracheophyta</taxon>
        <taxon>Spermatophyta</taxon>
        <taxon>Magnoliopsida</taxon>
        <taxon>eudicotyledons</taxon>
        <taxon>Gunneridae</taxon>
        <taxon>Pentapetalae</taxon>
        <taxon>asterids</taxon>
        <taxon>lamiids</taxon>
        <taxon>Lamiales</taxon>
        <taxon>Scrophulariaceae</taxon>
        <taxon>Buddlejeae</taxon>
        <taxon>Buddleja</taxon>
    </lineage>
</organism>
<reference evidence="3" key="1">
    <citation type="submission" date="2019-10" db="EMBL/GenBank/DDBJ databases">
        <authorList>
            <person name="Zhang R."/>
            <person name="Pan Y."/>
            <person name="Wang J."/>
            <person name="Ma R."/>
            <person name="Yu S."/>
        </authorList>
    </citation>
    <scope>NUCLEOTIDE SEQUENCE</scope>
    <source>
        <strain evidence="3">LA-IB0</strain>
        <tissue evidence="3">Leaf</tissue>
    </source>
</reference>
<comment type="caution">
    <text evidence="3">The sequence shown here is derived from an EMBL/GenBank/DDBJ whole genome shotgun (WGS) entry which is preliminary data.</text>
</comment>
<feature type="coiled-coil region" evidence="1">
    <location>
        <begin position="263"/>
        <end position="340"/>
    </location>
</feature>
<gene>
    <name evidence="3" type="ORF">BUALT_Bualt10G0011600</name>
</gene>
<feature type="region of interest" description="Disordered" evidence="2">
    <location>
        <begin position="22"/>
        <end position="67"/>
    </location>
</feature>